<evidence type="ECO:0000256" key="7">
    <source>
        <dbReference type="ARBA" id="ARBA00023136"/>
    </source>
</evidence>
<evidence type="ECO:0000313" key="10">
    <source>
        <dbReference type="Proteomes" id="UP000255125"/>
    </source>
</evidence>
<evidence type="ECO:0000256" key="4">
    <source>
        <dbReference type="ARBA" id="ARBA00022692"/>
    </source>
</evidence>
<evidence type="ECO:0000313" key="9">
    <source>
        <dbReference type="EMBL" id="SUD33115.1"/>
    </source>
</evidence>
<dbReference type="GO" id="GO:0012505">
    <property type="term" value="C:endomembrane system"/>
    <property type="evidence" value="ECO:0007669"/>
    <property type="project" value="UniProtKB-SubCell"/>
</dbReference>
<evidence type="ECO:0000256" key="1">
    <source>
        <dbReference type="ARBA" id="ARBA00004127"/>
    </source>
</evidence>
<keyword evidence="6 8" id="KW-1133">Transmembrane helix</keyword>
<evidence type="ECO:0000256" key="3">
    <source>
        <dbReference type="ARBA" id="ARBA00022519"/>
    </source>
</evidence>
<gene>
    <name evidence="9" type="primary">rnfA</name>
    <name evidence="9" type="ORF">NCTC10392_04505</name>
</gene>
<dbReference type="RefSeq" id="WP_038442981.1">
    <property type="nucleotide sequence ID" value="NZ_CP008896.1"/>
</dbReference>
<feature type="transmembrane region" description="Helical" evidence="8">
    <location>
        <begin position="36"/>
        <end position="55"/>
    </location>
</feature>
<dbReference type="AlphaFoldDB" id="A0A379II56"/>
<feature type="transmembrane region" description="Helical" evidence="8">
    <location>
        <begin position="162"/>
        <end position="181"/>
    </location>
</feature>
<proteinExistence type="predicted"/>
<evidence type="ECO:0000256" key="5">
    <source>
        <dbReference type="ARBA" id="ARBA00022967"/>
    </source>
</evidence>
<organism evidence="9 10">
    <name type="scientific">Pseudomonas fluorescens</name>
    <dbReference type="NCBI Taxonomy" id="294"/>
    <lineage>
        <taxon>Bacteria</taxon>
        <taxon>Pseudomonadati</taxon>
        <taxon>Pseudomonadota</taxon>
        <taxon>Gammaproteobacteria</taxon>
        <taxon>Pseudomonadales</taxon>
        <taxon>Pseudomonadaceae</taxon>
        <taxon>Pseudomonas</taxon>
    </lineage>
</organism>
<evidence type="ECO:0000256" key="8">
    <source>
        <dbReference type="SAM" id="Phobius"/>
    </source>
</evidence>
<dbReference type="Pfam" id="PF02508">
    <property type="entry name" value="Rnf-Nqr"/>
    <property type="match status" value="1"/>
</dbReference>
<dbReference type="OrthoDB" id="9803631at2"/>
<dbReference type="PANTHER" id="PTHR30335">
    <property type="entry name" value="INTEGRAL MEMBRANE PROTEIN OF SOXR-REDUCING COMPLEX"/>
    <property type="match status" value="1"/>
</dbReference>
<dbReference type="GO" id="GO:0005886">
    <property type="term" value="C:plasma membrane"/>
    <property type="evidence" value="ECO:0007669"/>
    <property type="project" value="TreeGrafter"/>
</dbReference>
<name>A0A379II56_PSEFL</name>
<feature type="transmembrane region" description="Helical" evidence="8">
    <location>
        <begin position="67"/>
        <end position="85"/>
    </location>
</feature>
<keyword evidence="3" id="KW-1003">Cell membrane</keyword>
<dbReference type="Proteomes" id="UP000255125">
    <property type="component" value="Unassembled WGS sequence"/>
</dbReference>
<evidence type="ECO:0000256" key="6">
    <source>
        <dbReference type="ARBA" id="ARBA00022989"/>
    </source>
</evidence>
<keyword evidence="3" id="KW-0997">Cell inner membrane</keyword>
<feature type="transmembrane region" description="Helical" evidence="8">
    <location>
        <begin position="124"/>
        <end position="142"/>
    </location>
</feature>
<keyword evidence="4 8" id="KW-0812">Transmembrane</keyword>
<protein>
    <submittedName>
        <fullName evidence="9">Electron transport complex protein RnfA</fullName>
    </submittedName>
</protein>
<dbReference type="KEGG" id="pfn:HZ99_11285"/>
<dbReference type="EMBL" id="UGUS01000002">
    <property type="protein sequence ID" value="SUD33115.1"/>
    <property type="molecule type" value="Genomic_DNA"/>
</dbReference>
<accession>A0A379II56</accession>
<keyword evidence="7 8" id="KW-0472">Membrane</keyword>
<dbReference type="PANTHER" id="PTHR30335:SF0">
    <property type="entry name" value="ION-TRANSLOCATING OXIDOREDUCTASE COMPLEX SUBUNIT A"/>
    <property type="match status" value="1"/>
</dbReference>
<sequence>MTEMLVALLSAALISQYVLRLSLPVDPRLERRRVHALGLATTLLVVFSGICGYLLDHFVLQPLALDALWLFAHVPVVVLLSQPLLNGLSRCVPALPFDGLWVPMLASTGVLSVALLSPGTASKLIYSLGIGPAFWLTLSLFNDLRQRIDENDIPRPFKGLPVDLLSAGLLAVAFLGLNAMIKP</sequence>
<comment type="subcellular location">
    <subcellularLocation>
        <location evidence="1">Endomembrane system</location>
        <topology evidence="1">Multi-pass membrane protein</topology>
    </subcellularLocation>
</comment>
<feature type="transmembrane region" description="Helical" evidence="8">
    <location>
        <begin position="100"/>
        <end position="117"/>
    </location>
</feature>
<dbReference type="InterPro" id="IPR003667">
    <property type="entry name" value="NqrDE/RnfAE"/>
</dbReference>
<reference evidence="9 10" key="1">
    <citation type="submission" date="2018-06" db="EMBL/GenBank/DDBJ databases">
        <authorList>
            <consortium name="Pathogen Informatics"/>
            <person name="Doyle S."/>
        </authorList>
    </citation>
    <scope>NUCLEOTIDE SEQUENCE [LARGE SCALE GENOMIC DNA]</scope>
    <source>
        <strain evidence="9 10">NCTC10392</strain>
    </source>
</reference>
<evidence type="ECO:0000256" key="2">
    <source>
        <dbReference type="ARBA" id="ARBA00022448"/>
    </source>
</evidence>
<dbReference type="InterPro" id="IPR050133">
    <property type="entry name" value="NqrDE/RnfAE_oxidrdctase"/>
</dbReference>
<keyword evidence="2" id="KW-0813">Transport</keyword>
<keyword evidence="5" id="KW-1278">Translocase</keyword>